<dbReference type="CDD" id="cd21677">
    <property type="entry name" value="SMP_SYT"/>
    <property type="match status" value="1"/>
</dbReference>
<dbReference type="PANTHER" id="PTHR10774:SF190">
    <property type="entry name" value="C2 CALCIUM_LIPID-BINDING ENDONUCLEASE_EXONUCLEASE_PHOSPHATASE-RELATED"/>
    <property type="match status" value="1"/>
</dbReference>
<evidence type="ECO:0000256" key="2">
    <source>
        <dbReference type="ARBA" id="ARBA00022448"/>
    </source>
</evidence>
<keyword evidence="6" id="KW-1133">Transmembrane helix</keyword>
<dbReference type="GO" id="GO:0005783">
    <property type="term" value="C:endoplasmic reticulum"/>
    <property type="evidence" value="ECO:0007669"/>
    <property type="project" value="TreeGrafter"/>
</dbReference>
<evidence type="ECO:0000256" key="4">
    <source>
        <dbReference type="ARBA" id="ARBA00023121"/>
    </source>
</evidence>
<dbReference type="InterPro" id="IPR031468">
    <property type="entry name" value="SMP_LBD"/>
</dbReference>
<dbReference type="GO" id="GO:0006869">
    <property type="term" value="P:lipid transport"/>
    <property type="evidence" value="ECO:0007669"/>
    <property type="project" value="UniProtKB-KW"/>
</dbReference>
<feature type="transmembrane region" description="Helical" evidence="6">
    <location>
        <begin position="6"/>
        <end position="25"/>
    </location>
</feature>
<dbReference type="PROSITE" id="PS51847">
    <property type="entry name" value="SMP"/>
    <property type="match status" value="1"/>
</dbReference>
<dbReference type="Proteomes" id="UP000077202">
    <property type="component" value="Unassembled WGS sequence"/>
</dbReference>
<keyword evidence="4" id="KW-0446">Lipid-binding</keyword>
<comment type="caution">
    <text evidence="8">The sequence shown here is derived from an EMBL/GenBank/DDBJ whole genome shotgun (WGS) entry which is preliminary data.</text>
</comment>
<keyword evidence="6" id="KW-0812">Transmembrane</keyword>
<dbReference type="InterPro" id="IPR045050">
    <property type="entry name" value="Synaptotagmin_plant"/>
</dbReference>
<sequence length="283" mass="31484">MGFTAGLIFGFAFGVVIVARLAFVMQRRRKQRIAKAAELQFLGQLTQDDIKKLCDGNSPLGISLPEFERVQWMNKLLDKVWPNVAKLFVFWMFLVILPFGLLSFLVGMCFEIAAGAVIKESLEPILESYRPIGISQLKFKKLFLGNVAPQIEGIRMQSLKEGQVTMDLDFRWRGDSSIVLDVYTRCVLGLVLPVELKDFKLFATIRVIFVLSEEMPFISAIVVALLAKPKREIRYTLKAIGVPLTAVPGVTMVGKGVKALPRGMTNSIGNISKKTRDANGTAK</sequence>
<evidence type="ECO:0000313" key="8">
    <source>
        <dbReference type="EMBL" id="OAE29346.1"/>
    </source>
</evidence>
<keyword evidence="5 6" id="KW-0472">Membrane</keyword>
<dbReference type="PANTHER" id="PTHR10774">
    <property type="entry name" value="EXTENDED SYNAPTOTAGMIN-RELATED"/>
    <property type="match status" value="1"/>
</dbReference>
<feature type="transmembrane region" description="Helical" evidence="6">
    <location>
        <begin position="201"/>
        <end position="227"/>
    </location>
</feature>
<reference evidence="8" key="1">
    <citation type="submission" date="2016-03" db="EMBL/GenBank/DDBJ databases">
        <title>Mechanisms controlling the formation of the plant cell surface in tip-growing cells are functionally conserved among land plants.</title>
        <authorList>
            <person name="Honkanen S."/>
            <person name="Jones V.A."/>
            <person name="Morieri G."/>
            <person name="Champion C."/>
            <person name="Hetherington A.J."/>
            <person name="Kelly S."/>
            <person name="Saint-Marcoux D."/>
            <person name="Proust H."/>
            <person name="Prescott H."/>
            <person name="Dolan L."/>
        </authorList>
    </citation>
    <scope>NUCLEOTIDE SEQUENCE [LARGE SCALE GENOMIC DNA]</scope>
    <source>
        <tissue evidence="8">Whole gametophyte</tissue>
    </source>
</reference>
<dbReference type="AlphaFoldDB" id="A0A176WB67"/>
<evidence type="ECO:0000256" key="5">
    <source>
        <dbReference type="ARBA" id="ARBA00023136"/>
    </source>
</evidence>
<proteinExistence type="predicted"/>
<dbReference type="GO" id="GO:0016020">
    <property type="term" value="C:membrane"/>
    <property type="evidence" value="ECO:0007669"/>
    <property type="project" value="UniProtKB-SubCell"/>
</dbReference>
<comment type="subcellular location">
    <subcellularLocation>
        <location evidence="1">Membrane</location>
    </subcellularLocation>
</comment>
<accession>A0A176WB67</accession>
<keyword evidence="3" id="KW-0445">Lipid transport</keyword>
<keyword evidence="9" id="KW-1185">Reference proteome</keyword>
<feature type="transmembrane region" description="Helical" evidence="6">
    <location>
        <begin position="88"/>
        <end position="118"/>
    </location>
</feature>
<gene>
    <name evidence="8" type="ORF">AXG93_4831s1050</name>
</gene>
<evidence type="ECO:0000256" key="6">
    <source>
        <dbReference type="SAM" id="Phobius"/>
    </source>
</evidence>
<evidence type="ECO:0000256" key="3">
    <source>
        <dbReference type="ARBA" id="ARBA00023055"/>
    </source>
</evidence>
<organism evidence="8 9">
    <name type="scientific">Marchantia polymorpha subsp. ruderalis</name>
    <dbReference type="NCBI Taxonomy" id="1480154"/>
    <lineage>
        <taxon>Eukaryota</taxon>
        <taxon>Viridiplantae</taxon>
        <taxon>Streptophyta</taxon>
        <taxon>Embryophyta</taxon>
        <taxon>Marchantiophyta</taxon>
        <taxon>Marchantiopsida</taxon>
        <taxon>Marchantiidae</taxon>
        <taxon>Marchantiales</taxon>
        <taxon>Marchantiaceae</taxon>
        <taxon>Marchantia</taxon>
    </lineage>
</organism>
<evidence type="ECO:0000259" key="7">
    <source>
        <dbReference type="PROSITE" id="PS51847"/>
    </source>
</evidence>
<dbReference type="EMBL" id="LVLJ01001470">
    <property type="protein sequence ID" value="OAE29346.1"/>
    <property type="molecule type" value="Genomic_DNA"/>
</dbReference>
<keyword evidence="2" id="KW-0813">Transport</keyword>
<name>A0A176WB67_MARPO</name>
<evidence type="ECO:0000256" key="1">
    <source>
        <dbReference type="ARBA" id="ARBA00004370"/>
    </source>
</evidence>
<feature type="domain" description="SMP-LTD" evidence="7">
    <location>
        <begin position="66"/>
        <end position="281"/>
    </location>
</feature>
<dbReference type="GO" id="GO:0008289">
    <property type="term" value="F:lipid binding"/>
    <property type="evidence" value="ECO:0007669"/>
    <property type="project" value="UniProtKB-KW"/>
</dbReference>
<evidence type="ECO:0000313" key="9">
    <source>
        <dbReference type="Proteomes" id="UP000077202"/>
    </source>
</evidence>
<protein>
    <recommendedName>
        <fullName evidence="7">SMP-LTD domain-containing protein</fullName>
    </recommendedName>
</protein>